<dbReference type="FunFam" id="1.10.10.2830:FF:000001">
    <property type="entry name" value="Chromosome partitioning protein ParB"/>
    <property type="match status" value="1"/>
</dbReference>
<dbReference type="AlphaFoldDB" id="A0A0W0Y7K5"/>
<comment type="similarity">
    <text evidence="1">Belongs to the ParB family.</text>
</comment>
<accession>A0A0W0Y7K5</accession>
<comment type="function">
    <text evidence="5">Involved in chromosome partition. Localize to both poles of the predivisional cell following completion of DNA replication. Binds to the DNA origin of replication.</text>
</comment>
<dbReference type="GO" id="GO:0045881">
    <property type="term" value="P:positive regulation of sporulation resulting in formation of a cellular spore"/>
    <property type="evidence" value="ECO:0007669"/>
    <property type="project" value="TreeGrafter"/>
</dbReference>
<name>A0A0W0Y7K5_9GAMM</name>
<dbReference type="PANTHER" id="PTHR33375:SF1">
    <property type="entry name" value="CHROMOSOME-PARTITIONING PROTEIN PARB-RELATED"/>
    <property type="match status" value="1"/>
</dbReference>
<dbReference type="GO" id="GO:0007059">
    <property type="term" value="P:chromosome segregation"/>
    <property type="evidence" value="ECO:0007669"/>
    <property type="project" value="UniProtKB-KW"/>
</dbReference>
<keyword evidence="3" id="KW-0159">Chromosome partition</keyword>
<dbReference type="FunFam" id="3.90.1530.30:FF:000001">
    <property type="entry name" value="Chromosome partitioning protein ParB"/>
    <property type="match status" value="1"/>
</dbReference>
<dbReference type="Pfam" id="PF23552">
    <property type="entry name" value="ParB_C"/>
    <property type="match status" value="1"/>
</dbReference>
<dbReference type="NCBIfam" id="TIGR00180">
    <property type="entry name" value="parB_part"/>
    <property type="match status" value="1"/>
</dbReference>
<reference evidence="7 8" key="1">
    <citation type="submission" date="2015-11" db="EMBL/GenBank/DDBJ databases">
        <title>Genomic analysis of 38 Legionella species identifies large and diverse effector repertoires.</title>
        <authorList>
            <person name="Burstein D."/>
            <person name="Amaro F."/>
            <person name="Zusman T."/>
            <person name="Lifshitz Z."/>
            <person name="Cohen O."/>
            <person name="Gilbert J.A."/>
            <person name="Pupko T."/>
            <person name="Shuman H.A."/>
            <person name="Segal G."/>
        </authorList>
    </citation>
    <scope>NUCLEOTIDE SEQUENCE [LARGE SCALE GENOMIC DNA]</scope>
    <source>
        <strain evidence="7 8">CDC#1442-AUS-E</strain>
    </source>
</reference>
<dbReference type="InterPro" id="IPR050336">
    <property type="entry name" value="Chromosome_partition/occlusion"/>
</dbReference>
<dbReference type="InterPro" id="IPR041468">
    <property type="entry name" value="HTH_ParB/Spo0J"/>
</dbReference>
<dbReference type="CDD" id="cd16393">
    <property type="entry name" value="SPO0J_N"/>
    <property type="match status" value="1"/>
</dbReference>
<dbReference type="Gene3D" id="1.10.10.2830">
    <property type="match status" value="1"/>
</dbReference>
<evidence type="ECO:0000256" key="4">
    <source>
        <dbReference type="ARBA" id="ARBA00023125"/>
    </source>
</evidence>
<dbReference type="SUPFAM" id="SSF110849">
    <property type="entry name" value="ParB/Sulfiredoxin"/>
    <property type="match status" value="1"/>
</dbReference>
<dbReference type="Proteomes" id="UP000054618">
    <property type="component" value="Unassembled WGS sequence"/>
</dbReference>
<sequence>MIKTSTVLSQDTVYRLLPIDCLQRGRYQPRLDFDEHLLAELAQSIAAQGLIEPLVVREIASNCYEIIAGERRWRAARMAGLTQIPCMIGQYSDQQAAALTLIENIQRQELNLIEEASGYRRLCDEFHFRQEEIAILVGKSRSHVTNIMRLLGLSSEVQLLLREGQLSFGHARLLVGLPPAQQLLLASQMIEQDWSVRQSEQEIKKFKTQQEDVSASFKDRDVLQLEMKLSEQVGAPVEIISEKGKGGWLKVKFFNNDTLAGLLDRMGLRYD</sequence>
<feature type="domain" description="ParB-like N-terminal" evidence="6">
    <location>
        <begin position="15"/>
        <end position="105"/>
    </location>
</feature>
<keyword evidence="4" id="KW-0238">DNA-binding</keyword>
<dbReference type="GO" id="GO:0003677">
    <property type="term" value="F:DNA binding"/>
    <property type="evidence" value="ECO:0007669"/>
    <property type="project" value="UniProtKB-KW"/>
</dbReference>
<keyword evidence="8" id="KW-1185">Reference proteome</keyword>
<evidence type="ECO:0000256" key="2">
    <source>
        <dbReference type="ARBA" id="ARBA00022372"/>
    </source>
</evidence>
<organism evidence="7 8">
    <name type="scientific">Legionella quinlivanii</name>
    <dbReference type="NCBI Taxonomy" id="45073"/>
    <lineage>
        <taxon>Bacteria</taxon>
        <taxon>Pseudomonadati</taxon>
        <taxon>Pseudomonadota</taxon>
        <taxon>Gammaproteobacteria</taxon>
        <taxon>Legionellales</taxon>
        <taxon>Legionellaceae</taxon>
        <taxon>Legionella</taxon>
    </lineage>
</organism>
<dbReference type="InterPro" id="IPR036086">
    <property type="entry name" value="ParB/Sulfiredoxin_sf"/>
</dbReference>
<evidence type="ECO:0000256" key="1">
    <source>
        <dbReference type="ARBA" id="ARBA00006295"/>
    </source>
</evidence>
<evidence type="ECO:0000313" key="7">
    <source>
        <dbReference type="EMBL" id="KTD52558.1"/>
    </source>
</evidence>
<evidence type="ECO:0000313" key="8">
    <source>
        <dbReference type="Proteomes" id="UP000054618"/>
    </source>
</evidence>
<dbReference type="STRING" id="45073.Lqui_0124"/>
<evidence type="ECO:0000256" key="3">
    <source>
        <dbReference type="ARBA" id="ARBA00022829"/>
    </source>
</evidence>
<proteinExistence type="inferred from homology"/>
<comment type="caution">
    <text evidence="7">The sequence shown here is derived from an EMBL/GenBank/DDBJ whole genome shotgun (WGS) entry which is preliminary data.</text>
</comment>
<dbReference type="InterPro" id="IPR004437">
    <property type="entry name" value="ParB/RepB/Spo0J"/>
</dbReference>
<protein>
    <recommendedName>
        <fullName evidence="2">Probable chromosome-partitioning protein ParB</fullName>
    </recommendedName>
</protein>
<dbReference type="PANTHER" id="PTHR33375">
    <property type="entry name" value="CHROMOSOME-PARTITIONING PROTEIN PARB-RELATED"/>
    <property type="match status" value="1"/>
</dbReference>
<dbReference type="Pfam" id="PF17762">
    <property type="entry name" value="HTH_ParB"/>
    <property type="match status" value="1"/>
</dbReference>
<dbReference type="InterPro" id="IPR057240">
    <property type="entry name" value="ParB_dimer_C"/>
</dbReference>
<dbReference type="Pfam" id="PF02195">
    <property type="entry name" value="ParB_N"/>
    <property type="match status" value="1"/>
</dbReference>
<dbReference type="SMART" id="SM00470">
    <property type="entry name" value="ParB"/>
    <property type="match status" value="1"/>
</dbReference>
<dbReference type="Gene3D" id="3.90.1530.30">
    <property type="match status" value="1"/>
</dbReference>
<dbReference type="SUPFAM" id="SSF109709">
    <property type="entry name" value="KorB DNA-binding domain-like"/>
    <property type="match status" value="1"/>
</dbReference>
<dbReference type="EMBL" id="LNYS01000003">
    <property type="protein sequence ID" value="KTD52558.1"/>
    <property type="molecule type" value="Genomic_DNA"/>
</dbReference>
<dbReference type="PATRIC" id="fig|45073.5.peg.132"/>
<evidence type="ECO:0000259" key="6">
    <source>
        <dbReference type="SMART" id="SM00470"/>
    </source>
</evidence>
<dbReference type="GO" id="GO:0005694">
    <property type="term" value="C:chromosome"/>
    <property type="evidence" value="ECO:0007669"/>
    <property type="project" value="TreeGrafter"/>
</dbReference>
<evidence type="ECO:0000256" key="5">
    <source>
        <dbReference type="ARBA" id="ARBA00025472"/>
    </source>
</evidence>
<gene>
    <name evidence="7" type="primary">parB_1</name>
    <name evidence="7" type="ORF">Lqui_0124</name>
</gene>
<dbReference type="OrthoDB" id="9802051at2"/>
<dbReference type="InterPro" id="IPR003115">
    <property type="entry name" value="ParB_N"/>
</dbReference>
<dbReference type="RefSeq" id="WP_058506263.1">
    <property type="nucleotide sequence ID" value="NZ_CAAAIK010000023.1"/>
</dbReference>